<evidence type="ECO:0000256" key="2">
    <source>
        <dbReference type="ARBA" id="ARBA00007935"/>
    </source>
</evidence>
<dbReference type="SUPFAM" id="SSF81345">
    <property type="entry name" value="ABC transporter involved in vitamin B12 uptake, BtuC"/>
    <property type="match status" value="1"/>
</dbReference>
<feature type="transmembrane region" description="Helical" evidence="8">
    <location>
        <begin position="289"/>
        <end position="305"/>
    </location>
</feature>
<feature type="transmembrane region" description="Helical" evidence="8">
    <location>
        <begin position="236"/>
        <end position="257"/>
    </location>
</feature>
<evidence type="ECO:0000256" key="7">
    <source>
        <dbReference type="ARBA" id="ARBA00023136"/>
    </source>
</evidence>
<dbReference type="CDD" id="cd06550">
    <property type="entry name" value="TM_ABC_iron-siderophores_like"/>
    <property type="match status" value="1"/>
</dbReference>
<evidence type="ECO:0000256" key="5">
    <source>
        <dbReference type="ARBA" id="ARBA00022692"/>
    </source>
</evidence>
<evidence type="ECO:0000256" key="1">
    <source>
        <dbReference type="ARBA" id="ARBA00004651"/>
    </source>
</evidence>
<feature type="transmembrane region" description="Helical" evidence="8">
    <location>
        <begin position="12"/>
        <end position="35"/>
    </location>
</feature>
<dbReference type="GO" id="GO:0005886">
    <property type="term" value="C:plasma membrane"/>
    <property type="evidence" value="ECO:0007669"/>
    <property type="project" value="UniProtKB-SubCell"/>
</dbReference>
<organism evidence="9 10">
    <name type="scientific">Pectinatus cerevisiiphilus</name>
    <dbReference type="NCBI Taxonomy" id="86956"/>
    <lineage>
        <taxon>Bacteria</taxon>
        <taxon>Bacillati</taxon>
        <taxon>Bacillota</taxon>
        <taxon>Negativicutes</taxon>
        <taxon>Selenomonadales</taxon>
        <taxon>Selenomonadaceae</taxon>
        <taxon>Pectinatus</taxon>
    </lineage>
</organism>
<comment type="caution">
    <text evidence="9">The sequence shown here is derived from an EMBL/GenBank/DDBJ whole genome shotgun (WGS) entry which is preliminary data.</text>
</comment>
<dbReference type="InterPro" id="IPR000522">
    <property type="entry name" value="ABC_transptr_permease_BtuC"/>
</dbReference>
<accession>A0A4R3K582</accession>
<protein>
    <submittedName>
        <fullName evidence="9">Iron complex transport system permease protein</fullName>
    </submittedName>
</protein>
<evidence type="ECO:0000256" key="6">
    <source>
        <dbReference type="ARBA" id="ARBA00022989"/>
    </source>
</evidence>
<feature type="transmembrane region" description="Helical" evidence="8">
    <location>
        <begin position="207"/>
        <end position="224"/>
    </location>
</feature>
<dbReference type="OrthoDB" id="9792889at2"/>
<feature type="transmembrane region" description="Helical" evidence="8">
    <location>
        <begin position="129"/>
        <end position="149"/>
    </location>
</feature>
<dbReference type="Gene3D" id="1.10.3470.10">
    <property type="entry name" value="ABC transporter involved in vitamin B12 uptake, BtuC"/>
    <property type="match status" value="1"/>
</dbReference>
<dbReference type="FunFam" id="1.10.3470.10:FF:000001">
    <property type="entry name" value="Vitamin B12 ABC transporter permease BtuC"/>
    <property type="match status" value="1"/>
</dbReference>
<keyword evidence="4" id="KW-1003">Cell membrane</keyword>
<evidence type="ECO:0000256" key="4">
    <source>
        <dbReference type="ARBA" id="ARBA00022475"/>
    </source>
</evidence>
<proteinExistence type="inferred from homology"/>
<evidence type="ECO:0000313" key="9">
    <source>
        <dbReference type="EMBL" id="TCS77974.1"/>
    </source>
</evidence>
<comment type="subcellular location">
    <subcellularLocation>
        <location evidence="1">Cell membrane</location>
        <topology evidence="1">Multi-pass membrane protein</topology>
    </subcellularLocation>
</comment>
<dbReference type="PANTHER" id="PTHR30472:SF70">
    <property type="entry name" value="MOLYBDATE IMPORT SYSTEM PERMEASE PROTEIN MOLB"/>
    <property type="match status" value="1"/>
</dbReference>
<evidence type="ECO:0000256" key="8">
    <source>
        <dbReference type="SAM" id="Phobius"/>
    </source>
</evidence>
<dbReference type="PANTHER" id="PTHR30472">
    <property type="entry name" value="FERRIC ENTEROBACTIN TRANSPORT SYSTEM PERMEASE PROTEIN"/>
    <property type="match status" value="1"/>
</dbReference>
<dbReference type="Proteomes" id="UP000295188">
    <property type="component" value="Unassembled WGS sequence"/>
</dbReference>
<feature type="transmembrane region" description="Helical" evidence="8">
    <location>
        <begin position="263"/>
        <end position="282"/>
    </location>
</feature>
<evidence type="ECO:0000313" key="10">
    <source>
        <dbReference type="Proteomes" id="UP000295188"/>
    </source>
</evidence>
<name>A0A4R3K582_9FIRM</name>
<sequence length="343" mass="36686">MRMQNTKHHNNKIIYLIFGSILLGSFLLSFLVGSYDLSLNNLLHLLWEGTSGSYSGESSSAATIIFEVRMPRILAAMGIGAALSIAGTSYQSIFRNPMASPDLLGASAGAGFGAALGLLFNFNMMEIQLMAFIAGMAAVLITYLIGNFINSGSSTIALILTGIVVSTLFQAFISIIKYTADPDGKLPDIVFWLMGGLNNITYSDLDFFFIMFCIGAIPLFLLRWRLNALMFGSEEALALGVNATMLQLITIICATILTASSVAIAGIIGWVGLVIPHLARLLSGADNRIVLINSCILGAAFLLLADDAARSIVASEIPISIITSIIGAPFFILMLYSFRGRLS</sequence>
<reference evidence="9 10" key="1">
    <citation type="submission" date="2019-03" db="EMBL/GenBank/DDBJ databases">
        <title>Genomic Encyclopedia of Type Strains, Phase IV (KMG-IV): sequencing the most valuable type-strain genomes for metagenomic binning, comparative biology and taxonomic classification.</title>
        <authorList>
            <person name="Goeker M."/>
        </authorList>
    </citation>
    <scope>NUCLEOTIDE SEQUENCE [LARGE SCALE GENOMIC DNA]</scope>
    <source>
        <strain evidence="9 10">DSM 20467</strain>
    </source>
</reference>
<feature type="transmembrane region" description="Helical" evidence="8">
    <location>
        <begin position="103"/>
        <end position="123"/>
    </location>
</feature>
<keyword evidence="10" id="KW-1185">Reference proteome</keyword>
<feature type="transmembrane region" description="Helical" evidence="8">
    <location>
        <begin position="317"/>
        <end position="338"/>
    </location>
</feature>
<dbReference type="RefSeq" id="WP_132550366.1">
    <property type="nucleotide sequence ID" value="NZ_SMAA01000012.1"/>
</dbReference>
<dbReference type="Pfam" id="PF01032">
    <property type="entry name" value="FecCD"/>
    <property type="match status" value="1"/>
</dbReference>
<evidence type="ECO:0000256" key="3">
    <source>
        <dbReference type="ARBA" id="ARBA00022448"/>
    </source>
</evidence>
<keyword evidence="7 8" id="KW-0472">Membrane</keyword>
<keyword evidence="3" id="KW-0813">Transport</keyword>
<keyword evidence="6 8" id="KW-1133">Transmembrane helix</keyword>
<feature type="transmembrane region" description="Helical" evidence="8">
    <location>
        <begin position="156"/>
        <end position="176"/>
    </location>
</feature>
<dbReference type="GO" id="GO:0022857">
    <property type="term" value="F:transmembrane transporter activity"/>
    <property type="evidence" value="ECO:0007669"/>
    <property type="project" value="InterPro"/>
</dbReference>
<comment type="similarity">
    <text evidence="2">Belongs to the binding-protein-dependent transport system permease family. FecCD subfamily.</text>
</comment>
<dbReference type="EMBL" id="SMAA01000012">
    <property type="protein sequence ID" value="TCS77974.1"/>
    <property type="molecule type" value="Genomic_DNA"/>
</dbReference>
<gene>
    <name evidence="9" type="ORF">EDC37_11212</name>
</gene>
<dbReference type="GO" id="GO:0033214">
    <property type="term" value="P:siderophore-iron import into cell"/>
    <property type="evidence" value="ECO:0007669"/>
    <property type="project" value="TreeGrafter"/>
</dbReference>
<feature type="transmembrane region" description="Helical" evidence="8">
    <location>
        <begin position="73"/>
        <end position="91"/>
    </location>
</feature>
<dbReference type="AlphaFoldDB" id="A0A4R3K582"/>
<keyword evidence="5 8" id="KW-0812">Transmembrane</keyword>
<dbReference type="InterPro" id="IPR037294">
    <property type="entry name" value="ABC_BtuC-like"/>
</dbReference>